<sequence length="415" mass="45381">MDNPSRSDVVLLGFTVRDDILETIAERSAVLPTQTHKFAWNLVRGIQSAGMRVSLVSALPVPNYPEYPEIIIRSRRFAEHGVNGVTLGFVNLLVLKHLTRLCAGTVQGIPFIVSQHAGTMVVHGVHTPFLLLARLLRRALGLKICLVMTDPPGLVRAVDGRLTRLLKRFDQGIVRKLASGFDGVIALTSALADDFAPGVNKLVMEGFADPEISKVPRPSGTPSSVFRVAYAGGISAEYGVSNLVSAFRSFADPNMRLDLYGRGPLDLWVLEQSRLDERICHHGVVPHSDLMPFLRGASLLVNPRPASQGFVRYSFPSKLLEYLALGVPVVTTRLSGIPDRYYSYLEFTVDDSTEALSAAICAVRADRSAASDRAVLGQRFVMSEKSLHAQGKRIAIFLQSLNAPRQPDRTLSESV</sequence>
<dbReference type="RefSeq" id="WP_092322825.1">
    <property type="nucleotide sequence ID" value="NZ_FNFU01000006.1"/>
</dbReference>
<dbReference type="Proteomes" id="UP000198701">
    <property type="component" value="Unassembled WGS sequence"/>
</dbReference>
<dbReference type="OrthoDB" id="9771846at2"/>
<keyword evidence="2" id="KW-1185">Reference proteome</keyword>
<keyword evidence="1" id="KW-0808">Transferase</keyword>
<dbReference type="PANTHER" id="PTHR12526">
    <property type="entry name" value="GLYCOSYLTRANSFERASE"/>
    <property type="match status" value="1"/>
</dbReference>
<name>A0A1G9BUK8_9MICO</name>
<dbReference type="Gene3D" id="3.40.50.2000">
    <property type="entry name" value="Glycogen Phosphorylase B"/>
    <property type="match status" value="1"/>
</dbReference>
<evidence type="ECO:0000313" key="2">
    <source>
        <dbReference type="Proteomes" id="UP000198701"/>
    </source>
</evidence>
<dbReference type="SUPFAM" id="SSF53756">
    <property type="entry name" value="UDP-Glycosyltransferase/glycogen phosphorylase"/>
    <property type="match status" value="1"/>
</dbReference>
<gene>
    <name evidence="1" type="ORF">SAMN05216282_10634</name>
</gene>
<proteinExistence type="predicted"/>
<dbReference type="EMBL" id="FNFU01000006">
    <property type="protein sequence ID" value="SDK43116.1"/>
    <property type="molecule type" value="Genomic_DNA"/>
</dbReference>
<dbReference type="PANTHER" id="PTHR12526:SF637">
    <property type="entry name" value="GLYCOSYLTRANSFERASE EPSF-RELATED"/>
    <property type="match status" value="1"/>
</dbReference>
<reference evidence="1 2" key="1">
    <citation type="submission" date="2016-10" db="EMBL/GenBank/DDBJ databases">
        <authorList>
            <person name="de Groot N.N."/>
        </authorList>
    </citation>
    <scope>NUCLEOTIDE SEQUENCE [LARGE SCALE GENOMIC DNA]</scope>
    <source>
        <strain evidence="1 2">CGMCC 1.5382</strain>
    </source>
</reference>
<accession>A0A1G9BUK8</accession>
<organism evidence="1 2">
    <name type="scientific">Cryobacterium psychrotolerans</name>
    <dbReference type="NCBI Taxonomy" id="386301"/>
    <lineage>
        <taxon>Bacteria</taxon>
        <taxon>Bacillati</taxon>
        <taxon>Actinomycetota</taxon>
        <taxon>Actinomycetes</taxon>
        <taxon>Micrococcales</taxon>
        <taxon>Microbacteriaceae</taxon>
        <taxon>Cryobacterium</taxon>
    </lineage>
</organism>
<dbReference type="Pfam" id="PF13692">
    <property type="entry name" value="Glyco_trans_1_4"/>
    <property type="match status" value="1"/>
</dbReference>
<dbReference type="STRING" id="386301.SAMN05216282_10634"/>
<dbReference type="GO" id="GO:0016740">
    <property type="term" value="F:transferase activity"/>
    <property type="evidence" value="ECO:0007669"/>
    <property type="project" value="UniProtKB-KW"/>
</dbReference>
<dbReference type="AlphaFoldDB" id="A0A1G9BUK8"/>
<evidence type="ECO:0000313" key="1">
    <source>
        <dbReference type="EMBL" id="SDK43116.1"/>
    </source>
</evidence>
<protein>
    <submittedName>
        <fullName evidence="1">Glycosyltransferase involved in cell wall bisynthesis</fullName>
    </submittedName>
</protein>